<dbReference type="NCBIfam" id="TIGR00467">
    <property type="entry name" value="lysS_arch"/>
    <property type="match status" value="1"/>
</dbReference>
<comment type="caution">
    <text evidence="2">The sequence shown here is derived from an EMBL/GenBank/DDBJ whole genome shotgun (WGS) entry which is preliminary data.</text>
</comment>
<gene>
    <name evidence="2" type="ORF">S01H4_09648</name>
</gene>
<evidence type="ECO:0000313" key="2">
    <source>
        <dbReference type="EMBL" id="GAG57933.1"/>
    </source>
</evidence>
<dbReference type="InterPro" id="IPR014729">
    <property type="entry name" value="Rossmann-like_a/b/a_fold"/>
</dbReference>
<accession>X0ZC60</accession>
<feature type="non-terminal residue" evidence="2">
    <location>
        <position position="1"/>
    </location>
</feature>
<dbReference type="GO" id="GO:0006430">
    <property type="term" value="P:lysyl-tRNA aminoacylation"/>
    <property type="evidence" value="ECO:0007669"/>
    <property type="project" value="InterPro"/>
</dbReference>
<dbReference type="AlphaFoldDB" id="X0ZC60"/>
<dbReference type="Gene3D" id="3.40.50.620">
    <property type="entry name" value="HUPs"/>
    <property type="match status" value="1"/>
</dbReference>
<dbReference type="Gene3D" id="1.10.10.770">
    <property type="match status" value="1"/>
</dbReference>
<evidence type="ECO:0008006" key="3">
    <source>
        <dbReference type="Google" id="ProtNLM"/>
    </source>
</evidence>
<dbReference type="PANTHER" id="PTHR37940:SF1">
    <property type="entry name" value="LYSINE--TRNA LIGASE"/>
    <property type="match status" value="1"/>
</dbReference>
<proteinExistence type="predicted"/>
<dbReference type="PANTHER" id="PTHR37940">
    <property type="entry name" value="LYSINE--TRNA LIGASE"/>
    <property type="match status" value="1"/>
</dbReference>
<dbReference type="GO" id="GO:0004824">
    <property type="term" value="F:lysine-tRNA ligase activity"/>
    <property type="evidence" value="ECO:0007669"/>
    <property type="project" value="InterPro"/>
</dbReference>
<evidence type="ECO:0000256" key="1">
    <source>
        <dbReference type="ARBA" id="ARBA00022490"/>
    </source>
</evidence>
<protein>
    <recommendedName>
        <fullName evidence="3">Lysine--tRNA ligase</fullName>
    </recommendedName>
</protein>
<keyword evidence="1" id="KW-0963">Cytoplasm</keyword>
<organism evidence="2">
    <name type="scientific">marine sediment metagenome</name>
    <dbReference type="NCBI Taxonomy" id="412755"/>
    <lineage>
        <taxon>unclassified sequences</taxon>
        <taxon>metagenomes</taxon>
        <taxon>ecological metagenomes</taxon>
    </lineage>
</organism>
<dbReference type="InterPro" id="IPR002904">
    <property type="entry name" value="Lys-tRNA-ligase"/>
</dbReference>
<reference evidence="2" key="1">
    <citation type="journal article" date="2014" name="Front. Microbiol.">
        <title>High frequency of phylogenetically diverse reductive dehalogenase-homologous genes in deep subseafloor sedimentary metagenomes.</title>
        <authorList>
            <person name="Kawai M."/>
            <person name="Futagami T."/>
            <person name="Toyoda A."/>
            <person name="Takaki Y."/>
            <person name="Nishi S."/>
            <person name="Hori S."/>
            <person name="Arai W."/>
            <person name="Tsubouchi T."/>
            <person name="Morono Y."/>
            <person name="Uchiyama I."/>
            <person name="Ito T."/>
            <person name="Fujiyama A."/>
            <person name="Inagaki F."/>
            <person name="Takami H."/>
        </authorList>
    </citation>
    <scope>NUCLEOTIDE SEQUENCE</scope>
    <source>
        <strain evidence="2">Expedition CK06-06</strain>
    </source>
</reference>
<dbReference type="Pfam" id="PF01921">
    <property type="entry name" value="tRNA-synt_1f"/>
    <property type="match status" value="1"/>
</dbReference>
<name>X0ZC60_9ZZZZ</name>
<sequence>IPSPESGAENYAQFYAQEFQEIFEKLGCEPEILWTSELYKSGKLNKAIKIALKNADTIRKIDQKVSGAKRAKDWYPFQVICPKCGKIGTTRVFNFQNDKVEFICEKSLVEWAKGCGYKGKISPYDGNGKLPWKIEWAAKWFVLGTDFEGAGKDHYTKGGSREIAEAVARKVYKIEAPVGVRYEFFLVSGKKMATSKGVGVSASEIAQILPPELLRFLMVKTPAQRPIDFNPEGETIPRLYDFYDEAAEAGNLSQVFKYSQVEEPKKAYHMRFSKVAYLLQMPNVDLKEKAAEEKGAKLTPADLVDLEHRKKYAQKWLDSYAPEHYKFKVKDKMP</sequence>
<dbReference type="EMBL" id="BART01003531">
    <property type="protein sequence ID" value="GAG57933.1"/>
    <property type="molecule type" value="Genomic_DNA"/>
</dbReference>
<dbReference type="GO" id="GO:0005524">
    <property type="term" value="F:ATP binding"/>
    <property type="evidence" value="ECO:0007669"/>
    <property type="project" value="InterPro"/>
</dbReference>
<dbReference type="SUPFAM" id="SSF52374">
    <property type="entry name" value="Nucleotidylyl transferase"/>
    <property type="match status" value="1"/>
</dbReference>
<dbReference type="GO" id="GO:0005737">
    <property type="term" value="C:cytoplasm"/>
    <property type="evidence" value="ECO:0007669"/>
    <property type="project" value="InterPro"/>
</dbReference>